<dbReference type="Pfam" id="PF15919">
    <property type="entry name" value="HicB_lk_antitox"/>
    <property type="match status" value="1"/>
</dbReference>
<dbReference type="InterPro" id="IPR031807">
    <property type="entry name" value="HicB-like"/>
</dbReference>
<reference evidence="3" key="2">
    <citation type="submission" date="2022-07" db="EMBL/GenBank/DDBJ databases">
        <title>Sequence of Pasteurella multocoda 17BRD-035.</title>
        <authorList>
            <person name="Roy Chowdhury P."/>
            <person name="Alhamami T."/>
            <person name="Trott D.J."/>
            <person name="Djordvevic S.P."/>
        </authorList>
    </citation>
    <scope>NUCLEOTIDE SEQUENCE</scope>
    <source>
        <strain evidence="3">17BRD-035</strain>
    </source>
</reference>
<dbReference type="EMBL" id="JANIEN010000051">
    <property type="protein sequence ID" value="MDT3453585.1"/>
    <property type="molecule type" value="Genomic_DNA"/>
</dbReference>
<dbReference type="InterPro" id="IPR035069">
    <property type="entry name" value="TTHA1013/TTHA0281-like"/>
</dbReference>
<accession>A0A9X3US19</accession>
<protein>
    <submittedName>
        <fullName evidence="2">Type II toxin-antitoxin system HicB family antitoxin</fullName>
    </submittedName>
</protein>
<name>A0A9X3US19_PASMD</name>
<reference evidence="2" key="1">
    <citation type="submission" date="2022-07" db="EMBL/GenBank/DDBJ databases">
        <title>Genome-based characterization of novel serogroup A variants of Pasteurella multocida.</title>
        <authorList>
            <person name="Prajapati A."/>
            <person name="Yogisharadhya R."/>
            <person name="Mohanty N."/>
            <person name="Chanda M."/>
            <person name="Mendem S.K."/>
            <person name="Siddaramappa S."/>
            <person name="Shivachandra S.B."/>
        </authorList>
    </citation>
    <scope>NUCLEOTIDE SEQUENCE</scope>
    <source>
        <strain evidence="2">NIVEDIPm19</strain>
    </source>
</reference>
<dbReference type="Gene3D" id="3.30.160.250">
    <property type="match status" value="1"/>
</dbReference>
<gene>
    <name evidence="2" type="ORF">NM948_12185</name>
    <name evidence="3" type="ORF">NQF69_12515</name>
</gene>
<dbReference type="Proteomes" id="UP001182304">
    <property type="component" value="Unassembled WGS sequence"/>
</dbReference>
<dbReference type="AlphaFoldDB" id="A0A9X3US19"/>
<proteinExistence type="predicted"/>
<evidence type="ECO:0000313" key="4">
    <source>
        <dbReference type="Proteomes" id="UP001145481"/>
    </source>
</evidence>
<dbReference type="Proteomes" id="UP001145481">
    <property type="component" value="Unassembled WGS sequence"/>
</dbReference>
<comment type="caution">
    <text evidence="2">The sequence shown here is derived from an EMBL/GenBank/DDBJ whole genome shotgun (WGS) entry which is preliminary data.</text>
</comment>
<sequence>MLYPAKFDKEDNGLYAVSFRDIPEALTCGDNFDDAVAMAKDALITSMDFYFEDFRKVPLPSEAKQDEVLIELPDSVFAKVLLLNEMVEQNISNAELARRINVRPQEMQRITNISHSTKIDTISRALSALGKKLQLSVV</sequence>
<organism evidence="2 4">
    <name type="scientific">Pasteurella multocida</name>
    <dbReference type="NCBI Taxonomy" id="747"/>
    <lineage>
        <taxon>Bacteria</taxon>
        <taxon>Pseudomonadati</taxon>
        <taxon>Pseudomonadota</taxon>
        <taxon>Gammaproteobacteria</taxon>
        <taxon>Pasteurellales</taxon>
        <taxon>Pasteurellaceae</taxon>
        <taxon>Pasteurella</taxon>
    </lineage>
</organism>
<evidence type="ECO:0000313" key="2">
    <source>
        <dbReference type="EMBL" id="MDA5624284.1"/>
    </source>
</evidence>
<dbReference type="EMBL" id="JANJHC010000047">
    <property type="protein sequence ID" value="MDA5624284.1"/>
    <property type="molecule type" value="Genomic_DNA"/>
</dbReference>
<dbReference type="InterPro" id="IPR010982">
    <property type="entry name" value="Lambda_DNA-bd_dom_sf"/>
</dbReference>
<evidence type="ECO:0000313" key="3">
    <source>
        <dbReference type="EMBL" id="MDT3453585.1"/>
    </source>
</evidence>
<dbReference type="GO" id="GO:0003677">
    <property type="term" value="F:DNA binding"/>
    <property type="evidence" value="ECO:0007669"/>
    <property type="project" value="InterPro"/>
</dbReference>
<dbReference type="RefSeq" id="WP_108511501.1">
    <property type="nucleotide sequence ID" value="NZ_CP028926.1"/>
</dbReference>
<dbReference type="SUPFAM" id="SSF47413">
    <property type="entry name" value="lambda repressor-like DNA-binding domains"/>
    <property type="match status" value="1"/>
</dbReference>
<dbReference type="SUPFAM" id="SSF143100">
    <property type="entry name" value="TTHA1013/TTHA0281-like"/>
    <property type="match status" value="1"/>
</dbReference>
<evidence type="ECO:0000259" key="1">
    <source>
        <dbReference type="Pfam" id="PF15919"/>
    </source>
</evidence>
<feature type="domain" description="HicB-like antitoxin of toxin-antitoxin system" evidence="1">
    <location>
        <begin position="3"/>
        <end position="80"/>
    </location>
</feature>